<evidence type="ECO:0000313" key="2">
    <source>
        <dbReference type="EMBL" id="NYD39211.1"/>
    </source>
</evidence>
<gene>
    <name evidence="2" type="ORF">BJ983_005313</name>
</gene>
<dbReference type="Pfam" id="PF01814">
    <property type="entry name" value="Hemerythrin"/>
    <property type="match status" value="1"/>
</dbReference>
<feature type="domain" description="Hemerythrin-like" evidence="1">
    <location>
        <begin position="18"/>
        <end position="148"/>
    </location>
</feature>
<name>A0A7Y9E1C6_9PSEU</name>
<evidence type="ECO:0000313" key="3">
    <source>
        <dbReference type="Proteomes" id="UP000535890"/>
    </source>
</evidence>
<accession>A0A7Y9E1C6</accession>
<dbReference type="EMBL" id="JACCBN010000001">
    <property type="protein sequence ID" value="NYD39211.1"/>
    <property type="molecule type" value="Genomic_DNA"/>
</dbReference>
<dbReference type="CDD" id="cd12108">
    <property type="entry name" value="Hr-like"/>
    <property type="match status" value="1"/>
</dbReference>
<dbReference type="RefSeq" id="WP_179796562.1">
    <property type="nucleotide sequence ID" value="NZ_BAABHP010000001.1"/>
</dbReference>
<dbReference type="Proteomes" id="UP000535890">
    <property type="component" value="Unassembled WGS sequence"/>
</dbReference>
<organism evidence="2 3">
    <name type="scientific">Actinomycetospora corticicola</name>
    <dbReference type="NCBI Taxonomy" id="663602"/>
    <lineage>
        <taxon>Bacteria</taxon>
        <taxon>Bacillati</taxon>
        <taxon>Actinomycetota</taxon>
        <taxon>Actinomycetes</taxon>
        <taxon>Pseudonocardiales</taxon>
        <taxon>Pseudonocardiaceae</taxon>
        <taxon>Actinomycetospora</taxon>
    </lineage>
</organism>
<reference evidence="2 3" key="1">
    <citation type="submission" date="2020-07" db="EMBL/GenBank/DDBJ databases">
        <title>Sequencing the genomes of 1000 actinobacteria strains.</title>
        <authorList>
            <person name="Klenk H.-P."/>
        </authorList>
    </citation>
    <scope>NUCLEOTIDE SEQUENCE [LARGE SCALE GENOMIC DNA]</scope>
    <source>
        <strain evidence="2 3">DSM 45772</strain>
    </source>
</reference>
<dbReference type="AlphaFoldDB" id="A0A7Y9E1C6"/>
<protein>
    <recommendedName>
        <fullName evidence="1">Hemerythrin-like domain-containing protein</fullName>
    </recommendedName>
</protein>
<proteinExistence type="predicted"/>
<dbReference type="Gene3D" id="1.20.120.520">
    <property type="entry name" value="nmb1532 protein domain like"/>
    <property type="match status" value="1"/>
</dbReference>
<sequence>MTTTATPVLTSDTDLLGIRVAHRIMRRDARRLAGLAAAWADGSDPLVGRRRRVFGAWIEGLCLDIHHHHATEDDVLWPVLERYAGAEVDLAPLSDDHAALDPVLDDIRAGFAVAASGGRVDVLAERLTHLADLLDEHIGEEERDLFPIIRAHVPLAEWQVVEKAAQRGGAGIRYALPRIVENTSDAEFATMTASAPKPLLLVMKLLLPRFRRESAVLWPAAR</sequence>
<comment type="caution">
    <text evidence="2">The sequence shown here is derived from an EMBL/GenBank/DDBJ whole genome shotgun (WGS) entry which is preliminary data.</text>
</comment>
<dbReference type="InterPro" id="IPR012312">
    <property type="entry name" value="Hemerythrin-like"/>
</dbReference>
<evidence type="ECO:0000259" key="1">
    <source>
        <dbReference type="Pfam" id="PF01814"/>
    </source>
</evidence>
<keyword evidence="3" id="KW-1185">Reference proteome</keyword>